<comment type="caution">
    <text evidence="1">The sequence shown here is derived from an EMBL/GenBank/DDBJ whole genome shotgun (WGS) entry which is preliminary data.</text>
</comment>
<accession>A0ACC3TVV5</accession>
<protein>
    <submittedName>
        <fullName evidence="1">Dopey, N-terminal-domain-containing protein</fullName>
    </submittedName>
</protein>
<dbReference type="Proteomes" id="UP001489719">
    <property type="component" value="Unassembled WGS sequence"/>
</dbReference>
<evidence type="ECO:0000313" key="2">
    <source>
        <dbReference type="Proteomes" id="UP001489719"/>
    </source>
</evidence>
<gene>
    <name evidence="1" type="ORF">V1517DRAFT_315821</name>
</gene>
<proteinExistence type="predicted"/>
<name>A0ACC3TVV5_9ASCO</name>
<keyword evidence="2" id="KW-1185">Reference proteome</keyword>
<organism evidence="1 2">
    <name type="scientific">Lipomyces orientalis</name>
    <dbReference type="NCBI Taxonomy" id="1233043"/>
    <lineage>
        <taxon>Eukaryota</taxon>
        <taxon>Fungi</taxon>
        <taxon>Dikarya</taxon>
        <taxon>Ascomycota</taxon>
        <taxon>Saccharomycotina</taxon>
        <taxon>Lipomycetes</taxon>
        <taxon>Lipomycetales</taxon>
        <taxon>Lipomycetaceae</taxon>
        <taxon>Lipomyces</taxon>
    </lineage>
</organism>
<dbReference type="EMBL" id="MU970044">
    <property type="protein sequence ID" value="KAK9325032.1"/>
    <property type="molecule type" value="Genomic_DNA"/>
</dbReference>
<reference evidence="2" key="1">
    <citation type="journal article" date="2024" name="Front. Bioeng. Biotechnol.">
        <title>Genome-scale model development and genomic sequencing of the oleaginous clade Lipomyces.</title>
        <authorList>
            <person name="Czajka J.J."/>
            <person name="Han Y."/>
            <person name="Kim J."/>
            <person name="Mondo S.J."/>
            <person name="Hofstad B.A."/>
            <person name="Robles A."/>
            <person name="Haridas S."/>
            <person name="Riley R."/>
            <person name="LaButti K."/>
            <person name="Pangilinan J."/>
            <person name="Andreopoulos W."/>
            <person name="Lipzen A."/>
            <person name="Yan J."/>
            <person name="Wang M."/>
            <person name="Ng V."/>
            <person name="Grigoriev I.V."/>
            <person name="Spatafora J.W."/>
            <person name="Magnuson J.K."/>
            <person name="Baker S.E."/>
            <person name="Pomraning K.R."/>
        </authorList>
    </citation>
    <scope>NUCLEOTIDE SEQUENCE [LARGE SCALE GENOMIC DNA]</scope>
    <source>
        <strain evidence="2">CBS 10300</strain>
    </source>
</reference>
<evidence type="ECO:0000313" key="1">
    <source>
        <dbReference type="EMBL" id="KAK9325032.1"/>
    </source>
</evidence>
<sequence>MAPTPPSASSILQTISPLPFILSKSDDSVRKKDPKYKRYAANIDKALALFERVEEWADYISFLGRLLRALQSHTAQQIPYSPIIANRLAQSLHPNLPSGVHQKALELYGYIFGVLGRDELSRELHIWIPGLLPLMSYASINVKPHLLHIMESYILPIPAESLRPIVRPLLLALLPGIDDETSESFTDTLNLIDRFRVHVADDQYFWQCFFLATLSSDDRRLGAIIYATRKFPSLSVITNDKTKDALLDSLSDELKAIVTPEPGLMVRALGKGLEDEQMLVQRGFLELLVRNLQLQSGILQNLVTPYDLTQLIISASSVVLRRDMSLNRRLWTWLLGPEPSADQSQSAPTLSRSEYFRKFGLTSLVNGLKDLISSVSPDPISRARPYRICLSLMDRWEVGSLVVPEVLIPIVRSVRRYKDEARSDAHYQEVLKSASAFFDGVEAGNIWSDGFKLIATEQDLDLLLFIVRTFNVREEEMVIVHLPLILVTLFILRKQVQSINRKIWLELASEILEAIPARALLPTAQSQMQSLNGAETLERISQFYTRSPDDPSTPPYLPATISWILLSATAELVTTTLNDLDPDAGDVCIFAVNLLAKIPGEATWRNDSLVQALLGLKPTLYVPFKILYGATRLLGVVIERNGMARQEIDLSIRSFTELHWHYLSIPTGKFHVESVTSLWDLQSKCKDHRIEAAISNLVAEAYEKPEAGHAFINLWAHSVDYANFEAILTRPLLLMLDSLEDKYSPLRSISLAWLEMLGATSTSNRLYGILVSRILKLPFLRRQEYSFGEDDDLELFLYYLKTLTNILSMGPPSLCASLGTDMISVDASRSNLLQHMGLEEGDPSYRGFFIRVIIRTLKYDIPPDSSPELQESLSKVLRGALQLLNVILMNPDKPASPELAVEQALTSRLSSNLHKNDIYTQTLILDVLFRTLKVNYGDGTSENANIHQDSVIKLRDSVEVHSSIDGTSARAPTSSLIQCVIDGISTDENQPVLDSWVKFLVDCLPLFSDVLFQILIPVVECFCSQVKKTFEELKVVYSSKSSTSHPGSEGALFALMHGLEHIMVAAHDKLLDEESKTANPKAPAEPGFFGTVISGVFSVESPQARSAAANNRLTVLLCFQDCIKICHAIWLWGEEIAKSAQNDPDSASNESFMYISSRMKYRARRILERLYMTETLESLETLIDLHRITPVFKLLHVLDGSRPKLTLPYILNATYSRINPVILESSAKSSLTTDLTDYQLLEFLVDYVDSLENDAIEEVWMDCMAFVKDVQANVGLYRHVLPSLLVFISTIGSKVDLTNFGEQRRLRKELADMFLKLLNSAVTARQVSGVATPEPSALPSSEKDKYSDSDGMRTPTSVTTSAATTIVQSPQVPALQTQLSFQQLSLSSSSAMPPTPVEKPEAPNSKPKFSQDDLCRALTNVVPNFQKVLLEGDRVLAACTTLGASIITPALKSKNFPSSANAAVLEVLYQVAKIPSTEKAWKTSVTDAYYDGKFFTVGEILRPKWSDILRQWLKNDKERMPDLIARVSSNSSNTNALFGWSDQESIMRRLNLRRVAFAYMCGDKDQFIMNLKETLDKLSELVSSSVRESILSDVFLCLRAIILRTSPVHLPPFWTFIYTELQDVFSELTNSDPNNLRPENLQGVFAACKLLDTILVLGSEEFQLHYWLFIKDTLEAVFPNAEASRLPLIDSLSLLLGVPMSTAMTVNTSNVSLSESAMRRPMLVGQKLNTIVELKTFFSRLSIANFERVYSLGAADINALEDEVYGDLFAWK</sequence>